<evidence type="ECO:0000313" key="1">
    <source>
        <dbReference type="EMBL" id="ALI34594.1"/>
    </source>
</evidence>
<reference evidence="2" key="1">
    <citation type="submission" date="2015-10" db="EMBL/GenBank/DDBJ databases">
        <title>Niche specialization of a soil ammonia-oxidizing archaeon, Candidatus Nitrosocosmicus oleophilus.</title>
        <authorList>
            <person name="Jung M.-Y."/>
            <person name="Rhee S.-K."/>
        </authorList>
    </citation>
    <scope>NUCLEOTIDE SEQUENCE [LARGE SCALE GENOMIC DNA]</scope>
    <source>
        <strain evidence="2">MY3</strain>
    </source>
</reference>
<sequence length="299" mass="33873">MNVPSLSGISLSSAQPGEKVKLAITINCKDEHTDDLKLTLALNILNNIVYPEIIHLALNKEISSGFRLNMAQIVMFEDESRNTVLLNESVRFSGNVVLRNKDYKMGEQILGGDIVDVLGLYPREDSDPDAANIMIINLNGRWYIAADFIYNKCKAKLLIDESKKSLIDAKNSQSKKSWTFFISELYESITRSASAIFMMLRYGKFSMSNYDDIREVFATYSNLGNIDEEYFITFERIHTLFSNAKNLSESEKETFKIKAEEADRMVKTINRLVEKAESLQQSSVSGRASEGHFIYFGTS</sequence>
<dbReference type="Proteomes" id="UP000058925">
    <property type="component" value="Chromosome"/>
</dbReference>
<organism evidence="1 2">
    <name type="scientific">Candidatus Nitrosocosmicus oleophilus</name>
    <dbReference type="NCBI Taxonomy" id="1353260"/>
    <lineage>
        <taxon>Archaea</taxon>
        <taxon>Nitrososphaerota</taxon>
        <taxon>Nitrososphaeria</taxon>
        <taxon>Nitrososphaerales</taxon>
        <taxon>Nitrososphaeraceae</taxon>
        <taxon>Candidatus Nitrosocosmicus</taxon>
    </lineage>
</organism>
<dbReference type="KEGG" id="taa:NMY3_00380"/>
<dbReference type="RefSeq" id="WP_196817225.1">
    <property type="nucleotide sequence ID" value="NZ_CP012850.1"/>
</dbReference>
<accession>A0A654LT76</accession>
<dbReference type="AlphaFoldDB" id="A0A654LT76"/>
<dbReference type="GeneID" id="60420556"/>
<evidence type="ECO:0000313" key="2">
    <source>
        <dbReference type="Proteomes" id="UP000058925"/>
    </source>
</evidence>
<gene>
    <name evidence="1" type="ORF">NMY3_00380</name>
</gene>
<dbReference type="EMBL" id="CP012850">
    <property type="protein sequence ID" value="ALI34594.1"/>
    <property type="molecule type" value="Genomic_DNA"/>
</dbReference>
<keyword evidence="2" id="KW-1185">Reference proteome</keyword>
<protein>
    <submittedName>
        <fullName evidence="1">Uncharacterized protein</fullName>
    </submittedName>
</protein>
<proteinExistence type="predicted"/>
<name>A0A654LT76_9ARCH</name>